<dbReference type="Proteomes" id="UP000000305">
    <property type="component" value="Unassembled WGS sequence"/>
</dbReference>
<dbReference type="InterPro" id="IPR027482">
    <property type="entry name" value="Sec1-like_dom2"/>
</dbReference>
<dbReference type="GO" id="GO:0016192">
    <property type="term" value="P:vesicle-mediated transport"/>
    <property type="evidence" value="ECO:0000318"/>
    <property type="project" value="GO_Central"/>
</dbReference>
<evidence type="ECO:0000313" key="4">
    <source>
        <dbReference type="EMBL" id="EFX75058.1"/>
    </source>
</evidence>
<dbReference type="KEGG" id="dpx:DAPPUDRAFT_108305"/>
<gene>
    <name evidence="4" type="ORF">DAPPUDRAFT_108305</name>
</gene>
<dbReference type="HOGENOM" id="CLU_077782_0_0_1"/>
<dbReference type="Gene3D" id="2.40.50.140">
    <property type="entry name" value="Nucleic acid-binding proteins"/>
    <property type="match status" value="1"/>
</dbReference>
<dbReference type="InParanoid" id="E9GZS0"/>
<dbReference type="STRING" id="6669.E9GZS0"/>
<dbReference type="Gene3D" id="3.40.50.1910">
    <property type="match status" value="1"/>
</dbReference>
<evidence type="ECO:0000256" key="2">
    <source>
        <dbReference type="ARBA" id="ARBA00023125"/>
    </source>
</evidence>
<comment type="similarity">
    <text evidence="1">Belongs to the STXBP/unc-18/SEC1 family.</text>
</comment>
<dbReference type="InterPro" id="IPR001619">
    <property type="entry name" value="Sec1-like"/>
</dbReference>
<organism evidence="4 5">
    <name type="scientific">Daphnia pulex</name>
    <name type="common">Water flea</name>
    <dbReference type="NCBI Taxonomy" id="6669"/>
    <lineage>
        <taxon>Eukaryota</taxon>
        <taxon>Metazoa</taxon>
        <taxon>Ecdysozoa</taxon>
        <taxon>Arthropoda</taxon>
        <taxon>Crustacea</taxon>
        <taxon>Branchiopoda</taxon>
        <taxon>Diplostraca</taxon>
        <taxon>Cladocera</taxon>
        <taxon>Anomopoda</taxon>
        <taxon>Daphniidae</taxon>
        <taxon>Daphnia</taxon>
    </lineage>
</organism>
<name>E9GZS0_DAPPU</name>
<feature type="domain" description="Replication protein A OB" evidence="3">
    <location>
        <begin position="205"/>
        <end position="276"/>
    </location>
</feature>
<dbReference type="SUPFAM" id="SSF50249">
    <property type="entry name" value="Nucleic acid-binding proteins"/>
    <property type="match status" value="1"/>
</dbReference>
<dbReference type="SUPFAM" id="SSF56815">
    <property type="entry name" value="Sec1/munc18-like (SM) proteins"/>
    <property type="match status" value="1"/>
</dbReference>
<evidence type="ECO:0000259" key="3">
    <source>
        <dbReference type="Pfam" id="PF16900"/>
    </source>
</evidence>
<dbReference type="CDD" id="cd04475">
    <property type="entry name" value="RPA1_DBD_B"/>
    <property type="match status" value="1"/>
</dbReference>
<dbReference type="PANTHER" id="PTHR11679">
    <property type="entry name" value="VESICLE PROTEIN SORTING-ASSOCIATED"/>
    <property type="match status" value="1"/>
</dbReference>
<proteinExistence type="inferred from homology"/>
<dbReference type="EMBL" id="GL732578">
    <property type="protein sequence ID" value="EFX75058.1"/>
    <property type="molecule type" value="Genomic_DNA"/>
</dbReference>
<evidence type="ECO:0000313" key="5">
    <source>
        <dbReference type="Proteomes" id="UP000000305"/>
    </source>
</evidence>
<dbReference type="PhylomeDB" id="E9GZS0"/>
<evidence type="ECO:0000256" key="1">
    <source>
        <dbReference type="ARBA" id="ARBA00009884"/>
    </source>
</evidence>
<dbReference type="InterPro" id="IPR031657">
    <property type="entry name" value="REPA_OB_2"/>
</dbReference>
<dbReference type="Gene3D" id="3.40.50.2060">
    <property type="match status" value="1"/>
</dbReference>
<dbReference type="GO" id="GO:0006886">
    <property type="term" value="P:intracellular protein transport"/>
    <property type="evidence" value="ECO:0000318"/>
    <property type="project" value="GO_Central"/>
</dbReference>
<protein>
    <recommendedName>
        <fullName evidence="3">Replication protein A OB domain-containing protein</fullName>
    </recommendedName>
</protein>
<dbReference type="GO" id="GO:0003677">
    <property type="term" value="F:DNA binding"/>
    <property type="evidence" value="ECO:0007669"/>
    <property type="project" value="UniProtKB-KW"/>
</dbReference>
<reference evidence="4 5" key="1">
    <citation type="journal article" date="2011" name="Science">
        <title>The ecoresponsive genome of Daphnia pulex.</title>
        <authorList>
            <person name="Colbourne J.K."/>
            <person name="Pfrender M.E."/>
            <person name="Gilbert D."/>
            <person name="Thomas W.K."/>
            <person name="Tucker A."/>
            <person name="Oakley T.H."/>
            <person name="Tokishita S."/>
            <person name="Aerts A."/>
            <person name="Arnold G.J."/>
            <person name="Basu M.K."/>
            <person name="Bauer D.J."/>
            <person name="Caceres C.E."/>
            <person name="Carmel L."/>
            <person name="Casola C."/>
            <person name="Choi J.H."/>
            <person name="Detter J.C."/>
            <person name="Dong Q."/>
            <person name="Dusheyko S."/>
            <person name="Eads B.D."/>
            <person name="Frohlich T."/>
            <person name="Geiler-Samerotte K.A."/>
            <person name="Gerlach D."/>
            <person name="Hatcher P."/>
            <person name="Jogdeo S."/>
            <person name="Krijgsveld J."/>
            <person name="Kriventseva E.V."/>
            <person name="Kultz D."/>
            <person name="Laforsch C."/>
            <person name="Lindquist E."/>
            <person name="Lopez J."/>
            <person name="Manak J.R."/>
            <person name="Muller J."/>
            <person name="Pangilinan J."/>
            <person name="Patwardhan R.P."/>
            <person name="Pitluck S."/>
            <person name="Pritham E.J."/>
            <person name="Rechtsteiner A."/>
            <person name="Rho M."/>
            <person name="Rogozin I.B."/>
            <person name="Sakarya O."/>
            <person name="Salamov A."/>
            <person name="Schaack S."/>
            <person name="Shapiro H."/>
            <person name="Shiga Y."/>
            <person name="Skalitzky C."/>
            <person name="Smith Z."/>
            <person name="Souvorov A."/>
            <person name="Sung W."/>
            <person name="Tang Z."/>
            <person name="Tsuchiya D."/>
            <person name="Tu H."/>
            <person name="Vos H."/>
            <person name="Wang M."/>
            <person name="Wolf Y.I."/>
            <person name="Yamagata H."/>
            <person name="Yamada T."/>
            <person name="Ye Y."/>
            <person name="Shaw J.R."/>
            <person name="Andrews J."/>
            <person name="Crease T.J."/>
            <person name="Tang H."/>
            <person name="Lucas S.M."/>
            <person name="Robertson H.M."/>
            <person name="Bork P."/>
            <person name="Koonin E.V."/>
            <person name="Zdobnov E.M."/>
            <person name="Grigoriev I.V."/>
            <person name="Lynch M."/>
            <person name="Boore J.L."/>
        </authorList>
    </citation>
    <scope>NUCLEOTIDE SEQUENCE [LARGE SCALE GENOMIC DNA]</scope>
</reference>
<dbReference type="InterPro" id="IPR036045">
    <property type="entry name" value="Sec1-like_sf"/>
</dbReference>
<dbReference type="OrthoDB" id="1751331at2759"/>
<dbReference type="AlphaFoldDB" id="E9GZS0"/>
<dbReference type="Pfam" id="PF00995">
    <property type="entry name" value="Sec1"/>
    <property type="match status" value="1"/>
</dbReference>
<keyword evidence="2" id="KW-0238">DNA-binding</keyword>
<keyword evidence="5" id="KW-1185">Reference proteome</keyword>
<dbReference type="GO" id="GO:0033263">
    <property type="term" value="C:CORVET complex"/>
    <property type="evidence" value="ECO:0000318"/>
    <property type="project" value="GO_Central"/>
</dbReference>
<dbReference type="InterPro" id="IPR012340">
    <property type="entry name" value="NA-bd_OB-fold"/>
</dbReference>
<dbReference type="GO" id="GO:0005764">
    <property type="term" value="C:lysosome"/>
    <property type="evidence" value="ECO:0000318"/>
    <property type="project" value="GO_Central"/>
</dbReference>
<sequence>MKACHDQLSTGVLRIFQRILPKNTRNKRGRCSPAEYDVPIKINFVNSFVIVTGYCFSFNEVQWNKVKTWALASISVKNILFITRPEVELMDCIADNLHSEESQGHSASKEYQLIFVSRRSAVCEQRLKDKGVYGTLTSIDELPVDFFPLDSDVISMELDNVFNDLYVDNEISSLHQIAHGLMSLQSLYGIFPNVVGLKMISSYFIEVIGGLYEIGEIITIKTAKASTKREIKIIDQSYNKFTITMWNTIAEKFIIAVEKLEDVVVAFTGIKISTFSREDGEIFLDSFDDTLVSINPDIPESAELKRWLKQQ</sequence>
<dbReference type="eggNOG" id="KOG1302">
    <property type="taxonomic scope" value="Eukaryota"/>
</dbReference>
<dbReference type="InterPro" id="IPR043154">
    <property type="entry name" value="Sec-1-like_dom1"/>
</dbReference>
<accession>E9GZS0</accession>
<dbReference type="Pfam" id="PF16900">
    <property type="entry name" value="REPA_OB_2"/>
    <property type="match status" value="1"/>
</dbReference>